<dbReference type="SMART" id="SM00487">
    <property type="entry name" value="DEXDc"/>
    <property type="match status" value="1"/>
</dbReference>
<dbReference type="OrthoDB" id="5857104at2759"/>
<dbReference type="GO" id="GO:0042393">
    <property type="term" value="F:histone binding"/>
    <property type="evidence" value="ECO:0007669"/>
    <property type="project" value="TreeGrafter"/>
</dbReference>
<dbReference type="Pfam" id="PF18585">
    <property type="entry name" value="zf-CCCH_6"/>
    <property type="match status" value="1"/>
</dbReference>
<dbReference type="PROSITE" id="PS50016">
    <property type="entry name" value="ZF_PHD_2"/>
    <property type="match status" value="1"/>
</dbReference>
<feature type="compositionally biased region" description="Pro residues" evidence="11">
    <location>
        <begin position="1489"/>
        <end position="1503"/>
    </location>
</feature>
<dbReference type="Gene3D" id="3.40.50.10810">
    <property type="entry name" value="Tandem AAA-ATPase domain"/>
    <property type="match status" value="1"/>
</dbReference>
<dbReference type="InterPro" id="IPR000330">
    <property type="entry name" value="SNF2_N"/>
</dbReference>
<evidence type="ECO:0000256" key="5">
    <source>
        <dbReference type="ARBA" id="ARBA00022771"/>
    </source>
</evidence>
<dbReference type="GO" id="GO:0008270">
    <property type="term" value="F:zinc ion binding"/>
    <property type="evidence" value="ECO:0007669"/>
    <property type="project" value="UniProtKB-KW"/>
</dbReference>
<dbReference type="InterPro" id="IPR019787">
    <property type="entry name" value="Znf_PHD-finger"/>
</dbReference>
<dbReference type="PANTHER" id="PTHR45623:SF17">
    <property type="entry name" value="CHROMODOMAIN-HELICASE-DNA-BINDING PROTEIN 3-RELATED"/>
    <property type="match status" value="1"/>
</dbReference>
<dbReference type="Pfam" id="PF00176">
    <property type="entry name" value="SNF2-rel_dom"/>
    <property type="match status" value="1"/>
</dbReference>
<keyword evidence="4" id="KW-0547">Nucleotide-binding</keyword>
<dbReference type="InterPro" id="IPR013083">
    <property type="entry name" value="Znf_RING/FYVE/PHD"/>
</dbReference>
<dbReference type="CDD" id="cd17919">
    <property type="entry name" value="DEXHc_Snf"/>
    <property type="match status" value="1"/>
</dbReference>
<feature type="domain" description="Helicase C-terminal" evidence="14">
    <location>
        <begin position="1002"/>
        <end position="1161"/>
    </location>
</feature>
<evidence type="ECO:0000256" key="3">
    <source>
        <dbReference type="ARBA" id="ARBA00022723"/>
    </source>
</evidence>
<dbReference type="InterPro" id="IPR038718">
    <property type="entry name" value="SNF2-like_sf"/>
</dbReference>
<dbReference type="STRING" id="1447875.A0A2B7Y3A9"/>
<evidence type="ECO:0000259" key="12">
    <source>
        <dbReference type="PROSITE" id="PS50016"/>
    </source>
</evidence>
<dbReference type="GO" id="GO:0016887">
    <property type="term" value="F:ATP hydrolysis activity"/>
    <property type="evidence" value="ECO:0007669"/>
    <property type="project" value="TreeGrafter"/>
</dbReference>
<protein>
    <recommendedName>
        <fullName evidence="17">Chromatin remodeling complex subunit</fullName>
    </recommendedName>
</protein>
<evidence type="ECO:0000256" key="1">
    <source>
        <dbReference type="ARBA" id="ARBA00004123"/>
    </source>
</evidence>
<reference evidence="15 16" key="1">
    <citation type="submission" date="2017-10" db="EMBL/GenBank/DDBJ databases">
        <title>Comparative genomics in systemic dimorphic fungi from Ajellomycetaceae.</title>
        <authorList>
            <person name="Munoz J.F."/>
            <person name="Mcewen J.G."/>
            <person name="Clay O.K."/>
            <person name="Cuomo C.A."/>
        </authorList>
    </citation>
    <scope>NUCLEOTIDE SEQUENCE [LARGE SCALE GENOMIC DNA]</scope>
    <source>
        <strain evidence="15 16">UAMH5409</strain>
    </source>
</reference>
<feature type="compositionally biased region" description="Acidic residues" evidence="11">
    <location>
        <begin position="271"/>
        <end position="280"/>
    </location>
</feature>
<dbReference type="CDD" id="cd15489">
    <property type="entry name" value="PHD_SF"/>
    <property type="match status" value="1"/>
</dbReference>
<feature type="region of interest" description="Disordered" evidence="11">
    <location>
        <begin position="1"/>
        <end position="36"/>
    </location>
</feature>
<evidence type="ECO:0000256" key="7">
    <source>
        <dbReference type="ARBA" id="ARBA00022833"/>
    </source>
</evidence>
<dbReference type="CDD" id="cd18793">
    <property type="entry name" value="SF2_C_SNF"/>
    <property type="match status" value="1"/>
</dbReference>
<dbReference type="Pfam" id="PF15446">
    <property type="entry name" value="zf-PHD-like"/>
    <property type="match status" value="1"/>
</dbReference>
<accession>A0A2B7Y3A9</accession>
<dbReference type="InterPro" id="IPR016197">
    <property type="entry name" value="Chromo-like_dom_sf"/>
</dbReference>
<organism evidence="15 16">
    <name type="scientific">Helicocarpus griseus UAMH5409</name>
    <dbReference type="NCBI Taxonomy" id="1447875"/>
    <lineage>
        <taxon>Eukaryota</taxon>
        <taxon>Fungi</taxon>
        <taxon>Dikarya</taxon>
        <taxon>Ascomycota</taxon>
        <taxon>Pezizomycotina</taxon>
        <taxon>Eurotiomycetes</taxon>
        <taxon>Eurotiomycetidae</taxon>
        <taxon>Onygenales</taxon>
        <taxon>Ajellomycetaceae</taxon>
        <taxon>Helicocarpus</taxon>
    </lineage>
</organism>
<dbReference type="InterPro" id="IPR040934">
    <property type="entry name" value="Znf-CCCH_6"/>
</dbReference>
<feature type="compositionally biased region" description="Polar residues" evidence="11">
    <location>
        <begin position="144"/>
        <end position="156"/>
    </location>
</feature>
<dbReference type="EMBL" id="PDNB01000026">
    <property type="protein sequence ID" value="PGH15332.1"/>
    <property type="molecule type" value="Genomic_DNA"/>
</dbReference>
<dbReference type="PANTHER" id="PTHR45623">
    <property type="entry name" value="CHROMODOMAIN-HELICASE-DNA-BINDING PROTEIN 3-RELATED-RELATED"/>
    <property type="match status" value="1"/>
</dbReference>
<proteinExistence type="predicted"/>
<dbReference type="InterPro" id="IPR019786">
    <property type="entry name" value="Zinc_finger_PHD-type_CS"/>
</dbReference>
<evidence type="ECO:0000259" key="14">
    <source>
        <dbReference type="PROSITE" id="PS51194"/>
    </source>
</evidence>
<feature type="compositionally biased region" description="Pro residues" evidence="11">
    <location>
        <begin position="1468"/>
        <end position="1478"/>
    </location>
</feature>
<evidence type="ECO:0000259" key="13">
    <source>
        <dbReference type="PROSITE" id="PS51192"/>
    </source>
</evidence>
<dbReference type="InterPro" id="IPR049730">
    <property type="entry name" value="SNF2/RAD54-like_C"/>
</dbReference>
<evidence type="ECO:0000313" key="15">
    <source>
        <dbReference type="EMBL" id="PGH15332.1"/>
    </source>
</evidence>
<dbReference type="InterPro" id="IPR001965">
    <property type="entry name" value="Znf_PHD"/>
</dbReference>
<keyword evidence="16" id="KW-1185">Reference proteome</keyword>
<dbReference type="GO" id="GO:0003682">
    <property type="term" value="F:chromatin binding"/>
    <property type="evidence" value="ECO:0007669"/>
    <property type="project" value="TreeGrafter"/>
</dbReference>
<dbReference type="SMART" id="SM00249">
    <property type="entry name" value="PHD"/>
    <property type="match status" value="2"/>
</dbReference>
<dbReference type="Proteomes" id="UP000223968">
    <property type="component" value="Unassembled WGS sequence"/>
</dbReference>
<gene>
    <name evidence="15" type="ORF">AJ79_02498</name>
</gene>
<keyword evidence="5 10" id="KW-0863">Zinc-finger</keyword>
<dbReference type="Pfam" id="PF23614">
    <property type="entry name" value="DUF7141"/>
    <property type="match status" value="1"/>
</dbReference>
<evidence type="ECO:0000256" key="6">
    <source>
        <dbReference type="ARBA" id="ARBA00022801"/>
    </source>
</evidence>
<feature type="compositionally biased region" description="Low complexity" evidence="11">
    <location>
        <begin position="255"/>
        <end position="266"/>
    </location>
</feature>
<dbReference type="SUPFAM" id="SSF54160">
    <property type="entry name" value="Chromo domain-like"/>
    <property type="match status" value="1"/>
</dbReference>
<evidence type="ECO:0000256" key="9">
    <source>
        <dbReference type="ARBA" id="ARBA00023242"/>
    </source>
</evidence>
<dbReference type="InterPro" id="IPR056616">
    <property type="entry name" value="Chromo_MIT1"/>
</dbReference>
<dbReference type="InterPro" id="IPR001650">
    <property type="entry name" value="Helicase_C-like"/>
</dbReference>
<dbReference type="SUPFAM" id="SSF52540">
    <property type="entry name" value="P-loop containing nucleoside triphosphate hydrolases"/>
    <property type="match status" value="2"/>
</dbReference>
<feature type="region of interest" description="Disordered" evidence="11">
    <location>
        <begin position="1456"/>
        <end position="1503"/>
    </location>
</feature>
<comment type="subcellular location">
    <subcellularLocation>
        <location evidence="1">Nucleus</location>
    </subcellularLocation>
</comment>
<keyword evidence="7" id="KW-0862">Zinc</keyword>
<dbReference type="Gene3D" id="3.30.40.10">
    <property type="entry name" value="Zinc/RING finger domain, C3HC4 (zinc finger)"/>
    <property type="match status" value="1"/>
</dbReference>
<comment type="caution">
    <text evidence="15">The sequence shown here is derived from an EMBL/GenBank/DDBJ whole genome shotgun (WGS) entry which is preliminary data.</text>
</comment>
<dbReference type="PROSITE" id="PS51194">
    <property type="entry name" value="HELICASE_CTER"/>
    <property type="match status" value="1"/>
</dbReference>
<dbReference type="InterPro" id="IPR014001">
    <property type="entry name" value="Helicase_ATP-bd"/>
</dbReference>
<dbReference type="InterPro" id="IPR055565">
    <property type="entry name" value="DUF7141"/>
</dbReference>
<name>A0A2B7Y3A9_9EURO</name>
<dbReference type="GO" id="GO:0140658">
    <property type="term" value="F:ATP-dependent chromatin remodeler activity"/>
    <property type="evidence" value="ECO:0007669"/>
    <property type="project" value="TreeGrafter"/>
</dbReference>
<keyword evidence="8" id="KW-0067">ATP-binding</keyword>
<evidence type="ECO:0000256" key="8">
    <source>
        <dbReference type="ARBA" id="ARBA00022840"/>
    </source>
</evidence>
<evidence type="ECO:0000256" key="11">
    <source>
        <dbReference type="SAM" id="MobiDB-lite"/>
    </source>
</evidence>
<dbReference type="InterPro" id="IPR027417">
    <property type="entry name" value="P-loop_NTPase"/>
</dbReference>
<evidence type="ECO:0000313" key="16">
    <source>
        <dbReference type="Proteomes" id="UP000223968"/>
    </source>
</evidence>
<dbReference type="GO" id="GO:0005634">
    <property type="term" value="C:nucleus"/>
    <property type="evidence" value="ECO:0007669"/>
    <property type="project" value="UniProtKB-SubCell"/>
</dbReference>
<evidence type="ECO:0008006" key="17">
    <source>
        <dbReference type="Google" id="ProtNLM"/>
    </source>
</evidence>
<keyword evidence="9" id="KW-0539">Nucleus</keyword>
<evidence type="ECO:0000256" key="10">
    <source>
        <dbReference type="PROSITE-ProRule" id="PRU00146"/>
    </source>
</evidence>
<feature type="region of interest" description="Disordered" evidence="11">
    <location>
        <begin position="1284"/>
        <end position="1340"/>
    </location>
</feature>
<evidence type="ECO:0000256" key="4">
    <source>
        <dbReference type="ARBA" id="ARBA00022741"/>
    </source>
</evidence>
<dbReference type="Gene3D" id="3.40.50.300">
    <property type="entry name" value="P-loop containing nucleotide triphosphate hydrolases"/>
    <property type="match status" value="1"/>
</dbReference>
<feature type="domain" description="PHD-type" evidence="12">
    <location>
        <begin position="308"/>
        <end position="367"/>
    </location>
</feature>
<dbReference type="InterPro" id="IPR011011">
    <property type="entry name" value="Znf_FYVE_PHD"/>
</dbReference>
<keyword evidence="3" id="KW-0479">Metal-binding</keyword>
<dbReference type="GO" id="GO:0000785">
    <property type="term" value="C:chromatin"/>
    <property type="evidence" value="ECO:0007669"/>
    <property type="project" value="TreeGrafter"/>
</dbReference>
<dbReference type="PROSITE" id="PS01359">
    <property type="entry name" value="ZF_PHD_1"/>
    <property type="match status" value="1"/>
</dbReference>
<dbReference type="PROSITE" id="PS51192">
    <property type="entry name" value="HELICASE_ATP_BIND_1"/>
    <property type="match status" value="1"/>
</dbReference>
<dbReference type="SMART" id="SM00490">
    <property type="entry name" value="HELICc"/>
    <property type="match status" value="1"/>
</dbReference>
<dbReference type="Pfam" id="PF23615">
    <property type="entry name" value="Chromo_MIT1"/>
    <property type="match status" value="1"/>
</dbReference>
<dbReference type="InterPro" id="IPR041684">
    <property type="entry name" value="Znf-PHD-like"/>
</dbReference>
<feature type="domain" description="Helicase ATP-binding" evidence="13">
    <location>
        <begin position="694"/>
        <end position="865"/>
    </location>
</feature>
<feature type="region of interest" description="Disordered" evidence="11">
    <location>
        <begin position="119"/>
        <end position="283"/>
    </location>
</feature>
<keyword evidence="6" id="KW-0378">Hydrolase</keyword>
<dbReference type="Pfam" id="PF00271">
    <property type="entry name" value="Helicase_C"/>
    <property type="match status" value="1"/>
</dbReference>
<comment type="subunit">
    <text evidence="2">Component of the NuA4 histone acetyltransferase complex.</text>
</comment>
<sequence>MDDSDSRSQHSSGEEDPSMAANMLSQFTAVNANPKPQVLDRQPIEQPFEVAVPSIDNEDDYEFLPGYAEVEEILDKISDAYPVSYRARLASGDIVNLSASNIRSLNNGRESLSIFNQLGSRRPRRRSESLEDMVSLRRHRRKSQPSFYVNSTTLDFSSGEDPLTAASARPVRSSRRRIIPDDSGSDAAFDISRRRSSRLVRFTGTPQSSAESSDDESIGSSTEDRPRKRGRKSGRPGRPPKSNNLRSARPPRLGVRSSQRVQSSRSMVERLEDDISEAEDAPTGVKYSATKEHFKKIPKDDPFRSRHQQLCNTCQSPDYEKGPLVYCQGCTSSYHQKCLGPRIQREHLVTKVGEGDFVLQCRRCLGSAHTKDALAPHQGSCAQCHQLGPFSKPLRPRMTAREEQLLREENGGSDPVVDVKTPLYAVDNVMFRCASCERAWHINHLPPRGRNPSHDIGKSDDDGEQKFREYSRRFTCKDCANAPGEIETIVAWRPVDLDSFVPGYPSDMMEEAAKEYLIKWRKKSYFQTSWMPGPWVWAMTMATTQKAFNKSPKSLKPIMSKEDAVPEEFLRVDIIFDLEYSNVVSNSTYEIDLTRLKEVSRIYVKYKGLSYEDAVWEAIPSPQETERWHDYQVAYKDWVLGKYVHVPKSHILKKNLTNARSKDFATQLVKQTQPVTLSGGQIMEYQKDGLNWLYYMWYKEQNAILADEMGLGKTIQIIALFATLIQDHRCWPFLVVVPNSTCPNWRREIKTWAPSLRVVTYYGSSAARKLAHDYEMFPDGASDLRCHIVVTSYEAMIDDKTKRLFSKIPWAGLVVDEGQRLKNDKNQLYEALTRIHFPFKVLLTGTPLQNNIRELFNIIQFCDPSKNAEALEEQYGVEFTRGTLSELHDIIRPYFLRRTKAQVLTFLPPMAQIILPVTMSVVQKKLYKSILAKNPQLIKAIFKRNPGSTLKQTERHNLNNILMQLRKCLCHPFVYSKAIEERTLNAALSHRNLVEASSKLQLLEMLLPKLHERGHRVLIFSQFLDNLDVVEDFLDGLGLLHRRLDGSMSSLRKQKQIDDYNAPNSPYFAFLLSTRSGGVGINLATADTVIIMDPDFNPHQDIQALSRVHRIGQQKKVLVFQLVTKGSAEEKIMQIGKKKMALDQVLIEHMDAEDDAEVDLEAILRHGADALFGDDTTDDIQYSEESIAKLLDRSQMENTNAGDDGSAESQFSFARVWVNDTLSDKLGTSETATPNDTVWNKILQERERIAAEEAKADAQTLGRGKRKRQTVDYTVQYSGVDQNLLMSSPKAGGGKDDTDAEFQSYGPESDTEDTDVDSAAETLKPGNEKASADGGPVKVRPFKRTKVPDVAPELNGAMMNGNGDTTEPHPLRRCVACDQNHPIGHCPLKLAGVEHCGICGIAHYGRGRTCPHLQSETQVALMLGALKESPEQRALVDEASKYLRGIRGDLVRRKKLKASKEAAGSSLPQPPPGPPPIMRPGQNVAAYPAPYPAPYPPAPVHAG</sequence>
<dbReference type="SUPFAM" id="SSF57903">
    <property type="entry name" value="FYVE/PHD zinc finger"/>
    <property type="match status" value="1"/>
</dbReference>
<feature type="compositionally biased region" description="Acidic residues" evidence="11">
    <location>
        <begin position="1309"/>
        <end position="1318"/>
    </location>
</feature>
<dbReference type="GO" id="GO:0005524">
    <property type="term" value="F:ATP binding"/>
    <property type="evidence" value="ECO:0007669"/>
    <property type="project" value="UniProtKB-KW"/>
</dbReference>
<dbReference type="GO" id="GO:0003677">
    <property type="term" value="F:DNA binding"/>
    <property type="evidence" value="ECO:0007669"/>
    <property type="project" value="TreeGrafter"/>
</dbReference>
<evidence type="ECO:0000256" key="2">
    <source>
        <dbReference type="ARBA" id="ARBA00011353"/>
    </source>
</evidence>